<name>A0A9W7KS30_9STRA</name>
<comment type="caution">
    <text evidence="1">The sequence shown here is derived from an EMBL/GenBank/DDBJ whole genome shotgun (WGS) entry which is preliminary data.</text>
</comment>
<protein>
    <submittedName>
        <fullName evidence="1">Uncharacterized protein</fullName>
    </submittedName>
</protein>
<organism evidence="1 2">
    <name type="scientific">Triparma verrucosa</name>
    <dbReference type="NCBI Taxonomy" id="1606542"/>
    <lineage>
        <taxon>Eukaryota</taxon>
        <taxon>Sar</taxon>
        <taxon>Stramenopiles</taxon>
        <taxon>Ochrophyta</taxon>
        <taxon>Bolidophyceae</taxon>
        <taxon>Parmales</taxon>
        <taxon>Triparmaceae</taxon>
        <taxon>Triparma</taxon>
    </lineage>
</organism>
<evidence type="ECO:0000313" key="2">
    <source>
        <dbReference type="Proteomes" id="UP001165160"/>
    </source>
</evidence>
<proteinExistence type="predicted"/>
<dbReference type="EMBL" id="BRXX01000400">
    <property type="protein sequence ID" value="GMI09455.1"/>
    <property type="molecule type" value="Genomic_DNA"/>
</dbReference>
<keyword evidence="2" id="KW-1185">Reference proteome</keyword>
<reference evidence="2" key="1">
    <citation type="journal article" date="2023" name="Commun. Biol.">
        <title>Genome analysis of Parmales, the sister group of diatoms, reveals the evolutionary specialization of diatoms from phago-mixotrophs to photoautotrophs.</title>
        <authorList>
            <person name="Ban H."/>
            <person name="Sato S."/>
            <person name="Yoshikawa S."/>
            <person name="Yamada K."/>
            <person name="Nakamura Y."/>
            <person name="Ichinomiya M."/>
            <person name="Sato N."/>
            <person name="Blanc-Mathieu R."/>
            <person name="Endo H."/>
            <person name="Kuwata A."/>
            <person name="Ogata H."/>
        </authorList>
    </citation>
    <scope>NUCLEOTIDE SEQUENCE [LARGE SCALE GENOMIC DNA]</scope>
    <source>
        <strain evidence="2">NIES 3699</strain>
    </source>
</reference>
<dbReference type="Proteomes" id="UP001165160">
    <property type="component" value="Unassembled WGS sequence"/>
</dbReference>
<evidence type="ECO:0000313" key="1">
    <source>
        <dbReference type="EMBL" id="GMI09455.1"/>
    </source>
</evidence>
<gene>
    <name evidence="1" type="ORF">TrVE_jg9973</name>
</gene>
<sequence length="121" mass="12710">MLNPVRLISLISVVGISFMVMTMPPSAISTRLPVLTLPSSGGLVSVVGWPIEGFVSPSPTTSEAADNGELALVKAEILKRLVLSLVGVIASGKDQWWKNVYCLLGTPRAFLVSASSSKDLG</sequence>
<accession>A0A9W7KS30</accession>
<dbReference type="AlphaFoldDB" id="A0A9W7KS30"/>